<dbReference type="RefSeq" id="WP_019131393.1">
    <property type="nucleotide sequence ID" value="NZ_AP019735.1"/>
</dbReference>
<dbReference type="AlphaFoldDB" id="A0A3D3YLI2"/>
<protein>
    <submittedName>
        <fullName evidence="1">Uncharacterized protein</fullName>
    </submittedName>
</protein>
<accession>A0A4Y1WQB2</accession>
<dbReference type="GeneID" id="78341321"/>
<organism evidence="1 2">
    <name type="scientific">Alistipes communis</name>
    <dbReference type="NCBI Taxonomy" id="2585118"/>
    <lineage>
        <taxon>Bacteria</taxon>
        <taxon>Pseudomonadati</taxon>
        <taxon>Bacteroidota</taxon>
        <taxon>Bacteroidia</taxon>
        <taxon>Bacteroidales</taxon>
        <taxon>Rikenellaceae</taxon>
        <taxon>Alistipes</taxon>
    </lineage>
</organism>
<accession>A0A4Y1XPY8</accession>
<name>A0A3D3YLI2_9BACT</name>
<keyword evidence="2" id="KW-1185">Reference proteome</keyword>
<evidence type="ECO:0000313" key="2">
    <source>
        <dbReference type="Proteomes" id="UP000318946"/>
    </source>
</evidence>
<gene>
    <name evidence="1" type="ORF">A5CBH24_06040</name>
</gene>
<evidence type="ECO:0000313" key="1">
    <source>
        <dbReference type="EMBL" id="BBL03291.1"/>
    </source>
</evidence>
<reference evidence="2" key="1">
    <citation type="submission" date="2019-06" db="EMBL/GenBank/DDBJ databases">
        <title>Alistipes onderdonkii subsp. vulgaris subsp. nov., Alistipes dispar sp. nov. and Alistipes communis sp. nov., isolated from human faeces, and creation of Alistipes onderdonkii subsp. onderdonkii subsp. nov.</title>
        <authorList>
            <person name="Sakamoto M."/>
            <person name="Ikeyama N."/>
            <person name="Ogata Y."/>
            <person name="Suda W."/>
            <person name="Iino T."/>
            <person name="Hattori M."/>
            <person name="Ohkuma M."/>
        </authorList>
    </citation>
    <scope>NUCLEOTIDE SEQUENCE [LARGE SCALE GENOMIC DNA]</scope>
    <source>
        <strain evidence="2">5CBH24</strain>
    </source>
</reference>
<proteinExistence type="predicted"/>
<dbReference type="Proteomes" id="UP000318946">
    <property type="component" value="Chromosome"/>
</dbReference>
<dbReference type="STRING" id="1118061.GCA_000311925_02363"/>
<sequence>MKLRTIFGCVLAGVLWVLLAADARCVASDGETPLPAPSELTRQVPVRVADAYGLRALLVRLSLEAGDTSAFDRMQDLGRDFPSRDGASGGWGQDASYVLSAVERRVPGDADLILLLRKIRI</sequence>
<dbReference type="KEGG" id="acou:A5CBH24_06040"/>
<accession>A0A3D3YLI2</accession>
<dbReference type="EMBL" id="AP019735">
    <property type="protein sequence ID" value="BBL03291.1"/>
    <property type="molecule type" value="Genomic_DNA"/>
</dbReference>